<evidence type="ECO:0000313" key="6">
    <source>
        <dbReference type="Proteomes" id="UP001642409"/>
    </source>
</evidence>
<dbReference type="EMBL" id="CATOUU010000714">
    <property type="protein sequence ID" value="CAI9943245.1"/>
    <property type="molecule type" value="Genomic_DNA"/>
</dbReference>
<organism evidence="2">
    <name type="scientific">Hexamita inflata</name>
    <dbReference type="NCBI Taxonomy" id="28002"/>
    <lineage>
        <taxon>Eukaryota</taxon>
        <taxon>Metamonada</taxon>
        <taxon>Diplomonadida</taxon>
        <taxon>Hexamitidae</taxon>
        <taxon>Hexamitinae</taxon>
        <taxon>Hexamita</taxon>
    </lineage>
</organism>
<proteinExistence type="predicted"/>
<dbReference type="Proteomes" id="UP001642409">
    <property type="component" value="Unassembled WGS sequence"/>
</dbReference>
<name>A0AA86QUU0_9EUKA</name>
<sequence>MIEQQFSEAFMQCVEHLSGKRINDIHQAYRLWNQISEREKVGVWDEIGRLCKMNNKQSHDYFHNKWTKQFCDDFSELKDEFRKIIRQQIQDEKKQQVQKIIQVIQHNYPTKNFHYQTLYQFIQYQLKIIDKANQSYIEDTEENQVKLFSLKHQESLTKQATDQPEEVVKRQAKLSSDDLVELQRLLQRWDNTQ</sequence>
<dbReference type="EMBL" id="CAXDID020000147">
    <property type="protein sequence ID" value="CAL6040930.1"/>
    <property type="molecule type" value="Genomic_DNA"/>
</dbReference>
<evidence type="ECO:0000313" key="2">
    <source>
        <dbReference type="EMBL" id="CAI9961157.1"/>
    </source>
</evidence>
<protein>
    <submittedName>
        <fullName evidence="2">Uncharacterized protein</fullName>
    </submittedName>
</protein>
<dbReference type="EMBL" id="CATOUU010000937">
    <property type="protein sequence ID" value="CAI9961157.1"/>
    <property type="molecule type" value="Genomic_DNA"/>
</dbReference>
<evidence type="ECO:0000313" key="4">
    <source>
        <dbReference type="EMBL" id="CAL5995839.1"/>
    </source>
</evidence>
<dbReference type="EMBL" id="CAXDID020000031">
    <property type="protein sequence ID" value="CAL5994336.1"/>
    <property type="molecule type" value="Genomic_DNA"/>
</dbReference>
<reference evidence="3 6" key="2">
    <citation type="submission" date="2024-07" db="EMBL/GenBank/DDBJ databases">
        <authorList>
            <person name="Akdeniz Z."/>
        </authorList>
    </citation>
    <scope>NUCLEOTIDE SEQUENCE [LARGE SCALE GENOMIC DNA]</scope>
</reference>
<keyword evidence="6" id="KW-1185">Reference proteome</keyword>
<evidence type="ECO:0000313" key="1">
    <source>
        <dbReference type="EMBL" id="CAI9943245.1"/>
    </source>
</evidence>
<comment type="caution">
    <text evidence="2">The sequence shown here is derived from an EMBL/GenBank/DDBJ whole genome shotgun (WGS) entry which is preliminary data.</text>
</comment>
<evidence type="ECO:0000313" key="3">
    <source>
        <dbReference type="EMBL" id="CAL5994336.1"/>
    </source>
</evidence>
<reference evidence="2" key="1">
    <citation type="submission" date="2023-06" db="EMBL/GenBank/DDBJ databases">
        <authorList>
            <person name="Kurt Z."/>
        </authorList>
    </citation>
    <scope>NUCLEOTIDE SEQUENCE</scope>
</reference>
<dbReference type="EMBL" id="CAXDID020000033">
    <property type="protein sequence ID" value="CAL5995839.1"/>
    <property type="molecule type" value="Genomic_DNA"/>
</dbReference>
<accession>A0AA86QUU0</accession>
<evidence type="ECO:0000313" key="5">
    <source>
        <dbReference type="EMBL" id="CAL6040930.1"/>
    </source>
</evidence>
<gene>
    <name evidence="3" type="ORF">HINF_LOCUS13504</name>
    <name evidence="4" type="ORF">HINF_LOCUS14291</name>
    <name evidence="1" type="ORF">HINF_LOCUS30890</name>
    <name evidence="5" type="ORF">HINF_LOCUS38583</name>
    <name evidence="2" type="ORF">HINF_LOCUS48802</name>
</gene>
<dbReference type="AlphaFoldDB" id="A0AA86QUU0"/>